<proteinExistence type="predicted"/>
<evidence type="ECO:0000313" key="8">
    <source>
        <dbReference type="Proteomes" id="UP000053201"/>
    </source>
</evidence>
<gene>
    <name evidence="7" type="ORF">SPPG_07998</name>
</gene>
<dbReference type="STRING" id="645134.A0A0L0H752"/>
<feature type="compositionally biased region" description="Acidic residues" evidence="5">
    <location>
        <begin position="199"/>
        <end position="212"/>
    </location>
</feature>
<dbReference type="PANTHER" id="PTHR15710">
    <property type="entry name" value="E3 UBIQUITIN-PROTEIN LIGASE PRAJA"/>
    <property type="match status" value="1"/>
</dbReference>
<dbReference type="RefSeq" id="XP_016604834.1">
    <property type="nucleotide sequence ID" value="XM_016756150.1"/>
</dbReference>
<accession>A0A0L0H752</accession>
<keyword evidence="8" id="KW-1185">Reference proteome</keyword>
<dbReference type="VEuPathDB" id="FungiDB:SPPG_07998"/>
<feature type="region of interest" description="Disordered" evidence="5">
    <location>
        <begin position="176"/>
        <end position="212"/>
    </location>
</feature>
<organism evidence="7 8">
    <name type="scientific">Spizellomyces punctatus (strain DAOM BR117)</name>
    <dbReference type="NCBI Taxonomy" id="645134"/>
    <lineage>
        <taxon>Eukaryota</taxon>
        <taxon>Fungi</taxon>
        <taxon>Fungi incertae sedis</taxon>
        <taxon>Chytridiomycota</taxon>
        <taxon>Chytridiomycota incertae sedis</taxon>
        <taxon>Chytridiomycetes</taxon>
        <taxon>Spizellomycetales</taxon>
        <taxon>Spizellomycetaceae</taxon>
        <taxon>Spizellomyces</taxon>
    </lineage>
</organism>
<dbReference type="GeneID" id="27691179"/>
<evidence type="ECO:0000259" key="6">
    <source>
        <dbReference type="PROSITE" id="PS50089"/>
    </source>
</evidence>
<dbReference type="AlphaFoldDB" id="A0A0L0H752"/>
<dbReference type="GO" id="GO:0008270">
    <property type="term" value="F:zinc ion binding"/>
    <property type="evidence" value="ECO:0007669"/>
    <property type="project" value="UniProtKB-KW"/>
</dbReference>
<keyword evidence="1" id="KW-0479">Metal-binding</keyword>
<keyword evidence="2 4" id="KW-0863">Zinc-finger</keyword>
<dbReference type="CDD" id="cd16454">
    <property type="entry name" value="RING-H2_PA-TM-RING"/>
    <property type="match status" value="1"/>
</dbReference>
<dbReference type="PANTHER" id="PTHR15710:SF243">
    <property type="entry name" value="E3 UBIQUITIN-PROTEIN LIGASE PRAJA-2 ISOFORM X1"/>
    <property type="match status" value="1"/>
</dbReference>
<keyword evidence="3" id="KW-0862">Zinc</keyword>
<dbReference type="OrthoDB" id="8062037at2759"/>
<evidence type="ECO:0000256" key="4">
    <source>
        <dbReference type="PROSITE-ProRule" id="PRU00175"/>
    </source>
</evidence>
<dbReference type="GO" id="GO:0005737">
    <property type="term" value="C:cytoplasm"/>
    <property type="evidence" value="ECO:0007669"/>
    <property type="project" value="TreeGrafter"/>
</dbReference>
<feature type="region of interest" description="Disordered" evidence="5">
    <location>
        <begin position="1"/>
        <end position="27"/>
    </location>
</feature>
<name>A0A0L0H752_SPIPD</name>
<evidence type="ECO:0000313" key="7">
    <source>
        <dbReference type="EMBL" id="KNC96794.1"/>
    </source>
</evidence>
<dbReference type="GO" id="GO:0016567">
    <property type="term" value="P:protein ubiquitination"/>
    <property type="evidence" value="ECO:0007669"/>
    <property type="project" value="TreeGrafter"/>
</dbReference>
<dbReference type="Proteomes" id="UP000053201">
    <property type="component" value="Unassembled WGS sequence"/>
</dbReference>
<dbReference type="GO" id="GO:0061630">
    <property type="term" value="F:ubiquitin protein ligase activity"/>
    <property type="evidence" value="ECO:0007669"/>
    <property type="project" value="TreeGrafter"/>
</dbReference>
<feature type="compositionally biased region" description="Basic and acidic residues" evidence="5">
    <location>
        <begin position="176"/>
        <end position="190"/>
    </location>
</feature>
<dbReference type="PROSITE" id="PS50089">
    <property type="entry name" value="ZF_RING_2"/>
    <property type="match status" value="1"/>
</dbReference>
<evidence type="ECO:0000256" key="3">
    <source>
        <dbReference type="ARBA" id="ARBA00022833"/>
    </source>
</evidence>
<evidence type="ECO:0000256" key="2">
    <source>
        <dbReference type="ARBA" id="ARBA00022771"/>
    </source>
</evidence>
<dbReference type="Gene3D" id="3.30.40.10">
    <property type="entry name" value="Zinc/RING finger domain, C3HC4 (zinc finger)"/>
    <property type="match status" value="1"/>
</dbReference>
<feature type="domain" description="RING-type" evidence="6">
    <location>
        <begin position="119"/>
        <end position="171"/>
    </location>
</feature>
<dbReference type="SMART" id="SM00184">
    <property type="entry name" value="RING"/>
    <property type="match status" value="1"/>
</dbReference>
<dbReference type="OMA" id="CDMLDRV"/>
<dbReference type="EMBL" id="KQ257467">
    <property type="protein sequence ID" value="KNC96794.1"/>
    <property type="molecule type" value="Genomic_DNA"/>
</dbReference>
<dbReference type="Pfam" id="PF13639">
    <property type="entry name" value="zf-RING_2"/>
    <property type="match status" value="1"/>
</dbReference>
<evidence type="ECO:0000256" key="1">
    <source>
        <dbReference type="ARBA" id="ARBA00022723"/>
    </source>
</evidence>
<evidence type="ECO:0000256" key="5">
    <source>
        <dbReference type="SAM" id="MobiDB-lite"/>
    </source>
</evidence>
<dbReference type="eggNOG" id="KOG0800">
    <property type="taxonomic scope" value="Eukaryota"/>
</dbReference>
<dbReference type="InterPro" id="IPR013083">
    <property type="entry name" value="Znf_RING/FYVE/PHD"/>
</dbReference>
<protein>
    <recommendedName>
        <fullName evidence="6">RING-type domain-containing protein</fullName>
    </recommendedName>
</protein>
<sequence length="212" mass="23994">MSYFQDHNLPEPGRSRRPRGNALNPNIDDFITDEPRTSTFADEMREAENMLAVASLFGSIRDRPYLADNEAQQTLLDNLISQLLEEANASGKGKPPASKEFIHNLPTVEINDEKTDATCSVCVESFFSHHTSTGTAPTSRAIAKQLPCHHRFHAECIVPWLELHNTCPICRREYPTDDEEYERKKKEAERAASATTAPLEDDEEEDWDPMYG</sequence>
<dbReference type="InterPro" id="IPR001841">
    <property type="entry name" value="Znf_RING"/>
</dbReference>
<dbReference type="SUPFAM" id="SSF57850">
    <property type="entry name" value="RING/U-box"/>
    <property type="match status" value="1"/>
</dbReference>
<reference evidence="7 8" key="1">
    <citation type="submission" date="2009-08" db="EMBL/GenBank/DDBJ databases">
        <title>The Genome Sequence of Spizellomyces punctatus strain DAOM BR117.</title>
        <authorList>
            <consortium name="The Broad Institute Genome Sequencing Platform"/>
            <person name="Russ C."/>
            <person name="Cuomo C."/>
            <person name="Shea T."/>
            <person name="Young S.K."/>
            <person name="Zeng Q."/>
            <person name="Koehrsen M."/>
            <person name="Haas B."/>
            <person name="Borodovsky M."/>
            <person name="Guigo R."/>
            <person name="Alvarado L."/>
            <person name="Berlin A."/>
            <person name="Bochicchio J."/>
            <person name="Borenstein D."/>
            <person name="Chapman S."/>
            <person name="Chen Z."/>
            <person name="Engels R."/>
            <person name="Freedman E."/>
            <person name="Gellesch M."/>
            <person name="Goldberg J."/>
            <person name="Griggs A."/>
            <person name="Gujja S."/>
            <person name="Heiman D."/>
            <person name="Hepburn T."/>
            <person name="Howarth C."/>
            <person name="Jen D."/>
            <person name="Larson L."/>
            <person name="Lewis B."/>
            <person name="Mehta T."/>
            <person name="Park D."/>
            <person name="Pearson M."/>
            <person name="Roberts A."/>
            <person name="Saif S."/>
            <person name="Shenoy N."/>
            <person name="Sisk P."/>
            <person name="Stolte C."/>
            <person name="Sykes S."/>
            <person name="Thomson T."/>
            <person name="Walk T."/>
            <person name="White J."/>
            <person name="Yandava C."/>
            <person name="Burger G."/>
            <person name="Gray M.W."/>
            <person name="Holland P.W.H."/>
            <person name="King N."/>
            <person name="Lang F.B.F."/>
            <person name="Roger A.J."/>
            <person name="Ruiz-Trillo I."/>
            <person name="Lander E."/>
            <person name="Nusbaum C."/>
        </authorList>
    </citation>
    <scope>NUCLEOTIDE SEQUENCE [LARGE SCALE GENOMIC DNA]</scope>
    <source>
        <strain evidence="7 8">DAOM BR117</strain>
    </source>
</reference>
<dbReference type="InParanoid" id="A0A0L0H752"/>